<sequence>MITVLRAYGLRVTDEEIEAARQRGRVEEETEPRAKSARYDRKTGRIVVELKNDCIFAFPARRAQGLENATDDELAEVEVLGLGYGLHWERLNEDHAVPALLAGIFGTRKYMASLAGRATSPAKAAAARANGAKGGRPRKAAG</sequence>
<name>A0A1E5XVT3_9HYPH</name>
<dbReference type="OrthoDB" id="337884at2"/>
<protein>
    <recommendedName>
        <fullName evidence="4">DUF2442 domain-containing protein</fullName>
    </recommendedName>
</protein>
<evidence type="ECO:0000256" key="1">
    <source>
        <dbReference type="SAM" id="MobiDB-lite"/>
    </source>
</evidence>
<accession>A0A1E5XVT3</accession>
<comment type="caution">
    <text evidence="2">The sequence shown here is derived from an EMBL/GenBank/DDBJ whole genome shotgun (WGS) entry which is preliminary data.</text>
</comment>
<dbReference type="AlphaFoldDB" id="A0A1E5XVT3"/>
<feature type="region of interest" description="Disordered" evidence="1">
    <location>
        <begin position="121"/>
        <end position="142"/>
    </location>
</feature>
<organism evidence="2 3">
    <name type="scientific">Devosia insulae DS-56</name>
    <dbReference type="NCBI Taxonomy" id="1116389"/>
    <lineage>
        <taxon>Bacteria</taxon>
        <taxon>Pseudomonadati</taxon>
        <taxon>Pseudomonadota</taxon>
        <taxon>Alphaproteobacteria</taxon>
        <taxon>Hyphomicrobiales</taxon>
        <taxon>Devosiaceae</taxon>
        <taxon>Devosia</taxon>
    </lineage>
</organism>
<dbReference type="EMBL" id="LAJE02000060">
    <property type="protein sequence ID" value="OEO32699.1"/>
    <property type="molecule type" value="Genomic_DNA"/>
</dbReference>
<feature type="compositionally biased region" description="Low complexity" evidence="1">
    <location>
        <begin position="121"/>
        <end position="131"/>
    </location>
</feature>
<evidence type="ECO:0008006" key="4">
    <source>
        <dbReference type="Google" id="ProtNLM"/>
    </source>
</evidence>
<evidence type="ECO:0000313" key="3">
    <source>
        <dbReference type="Proteomes" id="UP000095463"/>
    </source>
</evidence>
<dbReference type="Pfam" id="PF10387">
    <property type="entry name" value="DUF2442"/>
    <property type="match status" value="1"/>
</dbReference>
<proteinExistence type="predicted"/>
<dbReference type="Gene3D" id="3.30.2020.40">
    <property type="entry name" value="Uncharacterised protein PF10387, DUF2442"/>
    <property type="match status" value="1"/>
</dbReference>
<gene>
    <name evidence="2" type="ORF">VW23_010300</name>
</gene>
<reference evidence="2 3" key="1">
    <citation type="journal article" date="2015" name="Genome Announc.">
        <title>Genome Assemblies of Three Soil-Associated Devosia species: D. insulae, D. limi, and D. soli.</title>
        <authorList>
            <person name="Hassan Y.I."/>
            <person name="Lepp D."/>
            <person name="Zhou T."/>
        </authorList>
    </citation>
    <scope>NUCLEOTIDE SEQUENCE [LARGE SCALE GENOMIC DNA]</scope>
    <source>
        <strain evidence="2 3">DS-56</strain>
    </source>
</reference>
<evidence type="ECO:0000313" key="2">
    <source>
        <dbReference type="EMBL" id="OEO32699.1"/>
    </source>
</evidence>
<dbReference type="InterPro" id="IPR018841">
    <property type="entry name" value="DUF2442"/>
</dbReference>
<dbReference type="RefSeq" id="WP_069908167.1">
    <property type="nucleotide sequence ID" value="NZ_LAJE02000060.1"/>
</dbReference>
<keyword evidence="3" id="KW-1185">Reference proteome</keyword>
<dbReference type="Proteomes" id="UP000095463">
    <property type="component" value="Unassembled WGS sequence"/>
</dbReference>